<dbReference type="Proteomes" id="UP000029444">
    <property type="component" value="Unassembled WGS sequence"/>
</dbReference>
<protein>
    <recommendedName>
        <fullName evidence="3">DUF4157 domain-containing protein</fullName>
    </recommendedName>
</protein>
<organism evidence="1 2">
    <name type="scientific">Alcanivorax nanhaiticus</name>
    <dbReference type="NCBI Taxonomy" id="1177154"/>
    <lineage>
        <taxon>Bacteria</taxon>
        <taxon>Pseudomonadati</taxon>
        <taxon>Pseudomonadota</taxon>
        <taxon>Gammaproteobacteria</taxon>
        <taxon>Oceanospirillales</taxon>
        <taxon>Alcanivoracaceae</taxon>
        <taxon>Alcanivorax</taxon>
    </lineage>
</organism>
<comment type="caution">
    <text evidence="1">The sequence shown here is derived from an EMBL/GenBank/DDBJ whole genome shotgun (WGS) entry which is preliminary data.</text>
</comment>
<dbReference type="EMBL" id="ARXV01000007">
    <property type="protein sequence ID" value="KGD64613.1"/>
    <property type="molecule type" value="Genomic_DNA"/>
</dbReference>
<dbReference type="eggNOG" id="ENOG5032X6X">
    <property type="taxonomic scope" value="Bacteria"/>
</dbReference>
<sequence length="147" mass="16666">MKDLNSYLHLVVLWAKKHHDLIQEQGAELNEEGMEMARSVGVAEPERIRIMLVDEIPFQEDPVVYSLAKSVGMLSGQVSGITFGHSIYIVKACQSARLYSHEFRHVHQYEVLGSIGAFMDVYLEQVMTFGYHQAPLEKDARQFEAGP</sequence>
<dbReference type="AlphaFoldDB" id="A0A095TQI4"/>
<proteinExistence type="predicted"/>
<evidence type="ECO:0008006" key="3">
    <source>
        <dbReference type="Google" id="ProtNLM"/>
    </source>
</evidence>
<name>A0A095TQI4_9GAMM</name>
<keyword evidence="2" id="KW-1185">Reference proteome</keyword>
<gene>
    <name evidence="1" type="ORF">Y5S_01979</name>
</gene>
<dbReference type="PATRIC" id="fig|1177154.3.peg.2012"/>
<dbReference type="OrthoDB" id="196110at2"/>
<evidence type="ECO:0000313" key="2">
    <source>
        <dbReference type="Proteomes" id="UP000029444"/>
    </source>
</evidence>
<dbReference type="RefSeq" id="WP_035232689.1">
    <property type="nucleotide sequence ID" value="NZ_ARXV01000007.1"/>
</dbReference>
<reference evidence="1 2" key="1">
    <citation type="submission" date="2012-09" db="EMBL/GenBank/DDBJ databases">
        <title>Genome Sequence of alkane-degrading Bacterium Alcanivorax sp. 19-m-6.</title>
        <authorList>
            <person name="Lai Q."/>
            <person name="Shao Z."/>
        </authorList>
    </citation>
    <scope>NUCLEOTIDE SEQUENCE [LARGE SCALE GENOMIC DNA]</scope>
    <source>
        <strain evidence="1 2">19-m-6</strain>
    </source>
</reference>
<dbReference type="STRING" id="1177154.Y5S_01979"/>
<evidence type="ECO:0000313" key="1">
    <source>
        <dbReference type="EMBL" id="KGD64613.1"/>
    </source>
</evidence>
<accession>A0A095TQI4</accession>